<reference evidence="2" key="1">
    <citation type="journal article" date="2023" name="Front. Mar. Sci.">
        <title>A new Merluccius polli reference genome to investigate the effects of global change in West African waters.</title>
        <authorList>
            <person name="Mateo J.L."/>
            <person name="Blanco-Fernandez C."/>
            <person name="Garcia-Vazquez E."/>
            <person name="Machado-Schiaffino G."/>
        </authorList>
    </citation>
    <scope>NUCLEOTIDE SEQUENCE</scope>
    <source>
        <strain evidence="2">C29</strain>
        <tissue evidence="2">Fin</tissue>
    </source>
</reference>
<organism evidence="2 3">
    <name type="scientific">Merluccius polli</name>
    <name type="common">Benguela hake</name>
    <name type="synonym">Merluccius cadenati</name>
    <dbReference type="NCBI Taxonomy" id="89951"/>
    <lineage>
        <taxon>Eukaryota</taxon>
        <taxon>Metazoa</taxon>
        <taxon>Chordata</taxon>
        <taxon>Craniata</taxon>
        <taxon>Vertebrata</taxon>
        <taxon>Euteleostomi</taxon>
        <taxon>Actinopterygii</taxon>
        <taxon>Neopterygii</taxon>
        <taxon>Teleostei</taxon>
        <taxon>Neoteleostei</taxon>
        <taxon>Acanthomorphata</taxon>
        <taxon>Zeiogadaria</taxon>
        <taxon>Gadariae</taxon>
        <taxon>Gadiformes</taxon>
        <taxon>Gadoidei</taxon>
        <taxon>Merlucciidae</taxon>
        <taxon>Merluccius</taxon>
    </lineage>
</organism>
<keyword evidence="3" id="KW-1185">Reference proteome</keyword>
<feature type="transmembrane region" description="Helical" evidence="1">
    <location>
        <begin position="21"/>
        <end position="42"/>
    </location>
</feature>
<evidence type="ECO:0000313" key="2">
    <source>
        <dbReference type="EMBL" id="KAK0152688.1"/>
    </source>
</evidence>
<evidence type="ECO:0000256" key="1">
    <source>
        <dbReference type="SAM" id="Phobius"/>
    </source>
</evidence>
<name>A0AA47P9Y7_MERPO</name>
<keyword evidence="1" id="KW-1133">Transmembrane helix</keyword>
<sequence>MICGVFIEEEGCRHRIALTHFICLALVILIYQANGGVFYPFVTNPTPKRVKDLLIFPTQMTAVQNSAARNLKRYVGECDDPTLRSFLRFCTGADVLFGHRIKVEFIQKSDFQCCPRVGAS</sequence>
<comment type="caution">
    <text evidence="2">The sequence shown here is derived from an EMBL/GenBank/DDBJ whole genome shotgun (WGS) entry which is preliminary data.</text>
</comment>
<keyword evidence="1" id="KW-0812">Transmembrane</keyword>
<dbReference type="EMBL" id="JAOPHQ010000918">
    <property type="protein sequence ID" value="KAK0152688.1"/>
    <property type="molecule type" value="Genomic_DNA"/>
</dbReference>
<protein>
    <submittedName>
        <fullName evidence="2">Uncharacterized protein</fullName>
    </submittedName>
</protein>
<gene>
    <name evidence="2" type="ORF">N1851_005775</name>
</gene>
<keyword evidence="1" id="KW-0472">Membrane</keyword>
<dbReference type="Proteomes" id="UP001174136">
    <property type="component" value="Unassembled WGS sequence"/>
</dbReference>
<dbReference type="AlphaFoldDB" id="A0AA47P9Y7"/>
<proteinExistence type="predicted"/>
<evidence type="ECO:0000313" key="3">
    <source>
        <dbReference type="Proteomes" id="UP001174136"/>
    </source>
</evidence>
<accession>A0AA47P9Y7</accession>